<comment type="caution">
    <text evidence="6">The sequence shown here is derived from an EMBL/GenBank/DDBJ whole genome shotgun (WGS) entry which is preliminary data.</text>
</comment>
<dbReference type="InterPro" id="IPR001647">
    <property type="entry name" value="HTH_TetR"/>
</dbReference>
<organism evidence="6 7">
    <name type="scientific">Nonomuraea guangzhouensis</name>
    <dbReference type="NCBI Taxonomy" id="1291555"/>
    <lineage>
        <taxon>Bacteria</taxon>
        <taxon>Bacillati</taxon>
        <taxon>Actinomycetota</taxon>
        <taxon>Actinomycetes</taxon>
        <taxon>Streptosporangiales</taxon>
        <taxon>Streptosporangiaceae</taxon>
        <taxon>Nonomuraea</taxon>
    </lineage>
</organism>
<dbReference type="Gene3D" id="1.10.10.60">
    <property type="entry name" value="Homeodomain-like"/>
    <property type="match status" value="1"/>
</dbReference>
<evidence type="ECO:0000256" key="2">
    <source>
        <dbReference type="ARBA" id="ARBA00023125"/>
    </source>
</evidence>
<dbReference type="PANTHER" id="PTHR30055:SF148">
    <property type="entry name" value="TETR-FAMILY TRANSCRIPTIONAL REGULATOR"/>
    <property type="match status" value="1"/>
</dbReference>
<dbReference type="Proteomes" id="UP001597097">
    <property type="component" value="Unassembled WGS sequence"/>
</dbReference>
<evidence type="ECO:0000259" key="5">
    <source>
        <dbReference type="PROSITE" id="PS50977"/>
    </source>
</evidence>
<keyword evidence="3" id="KW-0804">Transcription</keyword>
<feature type="domain" description="HTH tetR-type" evidence="5">
    <location>
        <begin position="20"/>
        <end position="80"/>
    </location>
</feature>
<dbReference type="SUPFAM" id="SSF48498">
    <property type="entry name" value="Tetracyclin repressor-like, C-terminal domain"/>
    <property type="match status" value="1"/>
</dbReference>
<reference evidence="7" key="1">
    <citation type="journal article" date="2019" name="Int. J. Syst. Evol. Microbiol.">
        <title>The Global Catalogue of Microorganisms (GCM) 10K type strain sequencing project: providing services to taxonomists for standard genome sequencing and annotation.</title>
        <authorList>
            <consortium name="The Broad Institute Genomics Platform"/>
            <consortium name="The Broad Institute Genome Sequencing Center for Infectious Disease"/>
            <person name="Wu L."/>
            <person name="Ma J."/>
        </authorList>
    </citation>
    <scope>NUCLEOTIDE SEQUENCE [LARGE SCALE GENOMIC DNA]</scope>
    <source>
        <strain evidence="7">CGMCC 1.15399</strain>
    </source>
</reference>
<dbReference type="InterPro" id="IPR011075">
    <property type="entry name" value="TetR_C"/>
</dbReference>
<dbReference type="RefSeq" id="WP_308127062.1">
    <property type="nucleotide sequence ID" value="NZ_JAHKRM010000010.1"/>
</dbReference>
<dbReference type="Gene3D" id="1.10.357.10">
    <property type="entry name" value="Tetracycline Repressor, domain 2"/>
    <property type="match status" value="1"/>
</dbReference>
<evidence type="ECO:0000313" key="7">
    <source>
        <dbReference type="Proteomes" id="UP001597097"/>
    </source>
</evidence>
<dbReference type="InterPro" id="IPR036271">
    <property type="entry name" value="Tet_transcr_reg_TetR-rel_C_sf"/>
</dbReference>
<accession>A0ABW4G618</accession>
<keyword evidence="1" id="KW-0805">Transcription regulation</keyword>
<dbReference type="InterPro" id="IPR050109">
    <property type="entry name" value="HTH-type_TetR-like_transc_reg"/>
</dbReference>
<keyword evidence="7" id="KW-1185">Reference proteome</keyword>
<gene>
    <name evidence="6" type="ORF">ACFSJ0_12500</name>
</gene>
<dbReference type="SUPFAM" id="SSF46689">
    <property type="entry name" value="Homeodomain-like"/>
    <property type="match status" value="1"/>
</dbReference>
<evidence type="ECO:0000256" key="4">
    <source>
        <dbReference type="PROSITE-ProRule" id="PRU00335"/>
    </source>
</evidence>
<evidence type="ECO:0000313" key="6">
    <source>
        <dbReference type="EMBL" id="MFD1537864.1"/>
    </source>
</evidence>
<dbReference type="PROSITE" id="PS50977">
    <property type="entry name" value="HTH_TETR_2"/>
    <property type="match status" value="1"/>
</dbReference>
<dbReference type="Pfam" id="PF16859">
    <property type="entry name" value="TetR_C_11"/>
    <property type="match status" value="1"/>
</dbReference>
<sequence>MTVPPAKEAAGDKRSRRRGAELERALLQATLDELADGGYARLTIDRVAQRAGTNKTAIYRRWPNRAALALAAYHEFVREPAALPDTGDLRSDVLLLLRGAVGRMGSPAGGEILRGVMSEIHAHPELRRHLREEFAQEPNLMMTILGRAVARGEARPEALRPRVASVPVVMLRQEYLIYQAAEISDETLIEIVDQVFLPMVRLS</sequence>
<dbReference type="InterPro" id="IPR009057">
    <property type="entry name" value="Homeodomain-like_sf"/>
</dbReference>
<keyword evidence="2 4" id="KW-0238">DNA-binding</keyword>
<dbReference type="PANTHER" id="PTHR30055">
    <property type="entry name" value="HTH-TYPE TRANSCRIPTIONAL REGULATOR RUTR"/>
    <property type="match status" value="1"/>
</dbReference>
<name>A0ABW4G618_9ACTN</name>
<protein>
    <submittedName>
        <fullName evidence="6">TetR/AcrR family transcriptional regulator</fullName>
    </submittedName>
</protein>
<dbReference type="Pfam" id="PF00440">
    <property type="entry name" value="TetR_N"/>
    <property type="match status" value="1"/>
</dbReference>
<feature type="DNA-binding region" description="H-T-H motif" evidence="4">
    <location>
        <begin position="43"/>
        <end position="62"/>
    </location>
</feature>
<evidence type="ECO:0000256" key="1">
    <source>
        <dbReference type="ARBA" id="ARBA00023015"/>
    </source>
</evidence>
<dbReference type="EMBL" id="JBHUCM010000012">
    <property type="protein sequence ID" value="MFD1537864.1"/>
    <property type="molecule type" value="Genomic_DNA"/>
</dbReference>
<evidence type="ECO:0000256" key="3">
    <source>
        <dbReference type="ARBA" id="ARBA00023163"/>
    </source>
</evidence>
<proteinExistence type="predicted"/>